<feature type="domain" description="Aminoglycoside phosphotransferase" evidence="1">
    <location>
        <begin position="127"/>
        <end position="194"/>
    </location>
</feature>
<dbReference type="InterPro" id="IPR002575">
    <property type="entry name" value="Aminoglycoside_PTrfase"/>
</dbReference>
<dbReference type="Gene3D" id="3.90.1200.10">
    <property type="match status" value="1"/>
</dbReference>
<dbReference type="RefSeq" id="WP_085549889.1">
    <property type="nucleotide sequence ID" value="NZ_FXAR01000006.1"/>
</dbReference>
<organism evidence="2 3">
    <name type="scientific">Corynebacterium pollutisoli</name>
    <dbReference type="NCBI Taxonomy" id="1610489"/>
    <lineage>
        <taxon>Bacteria</taxon>
        <taxon>Bacillati</taxon>
        <taxon>Actinomycetota</taxon>
        <taxon>Actinomycetes</taxon>
        <taxon>Mycobacteriales</taxon>
        <taxon>Corynebacteriaceae</taxon>
        <taxon>Corynebacterium</taxon>
    </lineage>
</organism>
<protein>
    <submittedName>
        <fullName evidence="2">Kanamycin kinase</fullName>
    </submittedName>
</protein>
<dbReference type="GO" id="GO:0016301">
    <property type="term" value="F:kinase activity"/>
    <property type="evidence" value="ECO:0007669"/>
    <property type="project" value="UniProtKB-KW"/>
</dbReference>
<evidence type="ECO:0000313" key="2">
    <source>
        <dbReference type="EMBL" id="SMG29760.1"/>
    </source>
</evidence>
<evidence type="ECO:0000259" key="1">
    <source>
        <dbReference type="Pfam" id="PF01636"/>
    </source>
</evidence>
<sequence>MTVPTGPIDPPPLVRALSADATPVWVSGLRGVTWRLSHSYLKVGPGHHAAEAERLAWLGSLDLPFHVPGVLGVGPDHLHTTLIDAAPPLNPADPGAAAHALGRALRMFHDAVPVTGCPFVWGPLRGDEDLVVCHGDACNPNWLLGADLGFVGTVDLGNLGVDDRWADIAPAVQSLAWNGMEGQDAAFPRGYGIELDEEKFDSYLERWNRARQAWFHEAACLGSGGPGCGSFGARRLYGFR</sequence>
<dbReference type="InterPro" id="IPR011009">
    <property type="entry name" value="Kinase-like_dom_sf"/>
</dbReference>
<proteinExistence type="predicted"/>
<reference evidence="3" key="1">
    <citation type="submission" date="2017-04" db="EMBL/GenBank/DDBJ databases">
        <authorList>
            <person name="Varghese N."/>
            <person name="Submissions S."/>
        </authorList>
    </citation>
    <scope>NUCLEOTIDE SEQUENCE [LARGE SCALE GENOMIC DNA]</scope>
    <source>
        <strain evidence="3">VDS</strain>
    </source>
</reference>
<name>A0A1X7JNG5_9CORY</name>
<dbReference type="AlphaFoldDB" id="A0A1X7JNG5"/>
<dbReference type="OrthoDB" id="3806873at2"/>
<dbReference type="STRING" id="1610489.SAMN06295981_1775"/>
<keyword evidence="2" id="KW-0808">Transferase</keyword>
<dbReference type="Pfam" id="PF01636">
    <property type="entry name" value="APH"/>
    <property type="match status" value="1"/>
</dbReference>
<evidence type="ECO:0000313" key="3">
    <source>
        <dbReference type="Proteomes" id="UP000193309"/>
    </source>
</evidence>
<keyword evidence="3" id="KW-1185">Reference proteome</keyword>
<gene>
    <name evidence="2" type="ORF">SAMN06295981_1775</name>
</gene>
<accession>A0A1X7JNG5</accession>
<dbReference type="Proteomes" id="UP000193309">
    <property type="component" value="Unassembled WGS sequence"/>
</dbReference>
<dbReference type="SUPFAM" id="SSF56112">
    <property type="entry name" value="Protein kinase-like (PK-like)"/>
    <property type="match status" value="1"/>
</dbReference>
<keyword evidence="2" id="KW-0418">Kinase</keyword>
<dbReference type="EMBL" id="FXAR01000006">
    <property type="protein sequence ID" value="SMG29760.1"/>
    <property type="molecule type" value="Genomic_DNA"/>
</dbReference>